<dbReference type="RefSeq" id="WP_254166911.1">
    <property type="nucleotide sequence ID" value="NZ_JANAFB010000023.1"/>
</dbReference>
<dbReference type="Pfam" id="PF03883">
    <property type="entry name" value="H2O2_YaaD"/>
    <property type="match status" value="1"/>
</dbReference>
<proteinExistence type="predicted"/>
<dbReference type="AlphaFoldDB" id="A0A9X2HDJ7"/>
<evidence type="ECO:0000313" key="1">
    <source>
        <dbReference type="EMBL" id="MCP3426315.1"/>
    </source>
</evidence>
<dbReference type="PANTHER" id="PTHR30283:SF4">
    <property type="entry name" value="PEROXIDE STRESS RESISTANCE PROTEIN YAAA"/>
    <property type="match status" value="1"/>
</dbReference>
<sequence>MLILLPPSESKTAPDAGSPADLLDLSFPQLTEAREAMLGHLADVSAADDALERLKVGASLKGEVERNTRLAAEPAGPAIGVYTGVLYDALGYATLSEDARERAARSVVIVSALWGAVRPADRIPAYRLSMGAKVARKGTLASWWKGELAPVLEDYGRGQLIVDCRSSGYAAAWKPEPASTAAIRVERVRGGRRQVVSHMAKHYRGEVARYLLEADVDPATPAELAEVLRERWEVELTPAGRGPAELILVVREG</sequence>
<organism evidence="1 2">
    <name type="scientific">Rothia santali</name>
    <dbReference type="NCBI Taxonomy" id="2949643"/>
    <lineage>
        <taxon>Bacteria</taxon>
        <taxon>Bacillati</taxon>
        <taxon>Actinomycetota</taxon>
        <taxon>Actinomycetes</taxon>
        <taxon>Micrococcales</taxon>
        <taxon>Micrococcaceae</taxon>
        <taxon>Rothia</taxon>
    </lineage>
</organism>
<comment type="caution">
    <text evidence="1">The sequence shown here is derived from an EMBL/GenBank/DDBJ whole genome shotgun (WGS) entry which is preliminary data.</text>
</comment>
<evidence type="ECO:0000313" key="2">
    <source>
        <dbReference type="Proteomes" id="UP001139502"/>
    </source>
</evidence>
<dbReference type="Proteomes" id="UP001139502">
    <property type="component" value="Unassembled WGS sequence"/>
</dbReference>
<gene>
    <name evidence="1" type="ORF">NBM05_09955</name>
</gene>
<dbReference type="InterPro" id="IPR005583">
    <property type="entry name" value="YaaA"/>
</dbReference>
<keyword evidence="2" id="KW-1185">Reference proteome</keyword>
<dbReference type="PANTHER" id="PTHR30283">
    <property type="entry name" value="PEROXIDE STRESS RESPONSE PROTEIN YAAA"/>
    <property type="match status" value="1"/>
</dbReference>
<reference evidence="1" key="1">
    <citation type="submission" date="2022-06" db="EMBL/GenBank/DDBJ databases">
        <title>Rothia sp. isolated from sandalwood seedling.</title>
        <authorList>
            <person name="Tuikhar N."/>
            <person name="Kirdat K."/>
            <person name="Thorat V."/>
            <person name="Swetha P."/>
            <person name="Padma S."/>
            <person name="Sundararaj R."/>
            <person name="Yadav A."/>
        </authorList>
    </citation>
    <scope>NUCLEOTIDE SEQUENCE</scope>
    <source>
        <strain evidence="1">AR01</strain>
    </source>
</reference>
<protein>
    <submittedName>
        <fullName evidence="1">Peroxide stress protein YaaA</fullName>
    </submittedName>
</protein>
<dbReference type="EMBL" id="JANAFB010000023">
    <property type="protein sequence ID" value="MCP3426315.1"/>
    <property type="molecule type" value="Genomic_DNA"/>
</dbReference>
<name>A0A9X2HDJ7_9MICC</name>
<accession>A0A9X2HDJ7</accession>
<dbReference type="GO" id="GO:0033194">
    <property type="term" value="P:response to hydroperoxide"/>
    <property type="evidence" value="ECO:0007669"/>
    <property type="project" value="TreeGrafter"/>
</dbReference>
<dbReference type="GO" id="GO:0005829">
    <property type="term" value="C:cytosol"/>
    <property type="evidence" value="ECO:0007669"/>
    <property type="project" value="TreeGrafter"/>
</dbReference>